<evidence type="ECO:0000259" key="3">
    <source>
        <dbReference type="Pfam" id="PF07589"/>
    </source>
</evidence>
<dbReference type="NCBIfam" id="TIGR02595">
    <property type="entry name" value="PEP_CTERM"/>
    <property type="match status" value="1"/>
</dbReference>
<name>A0A2N6L418_9CYAN</name>
<sequence length="296" mass="33493">MMIREMSLWKGVALFGLSACLVALSPIVQAQNTGTIGVNARVQNVGLTHIGDLTWNRANGVMTAVFRFRGNWGNVLDPHYDFRWFQIAKHDDDLNTAWRWDYENRRWVNPNLPYVDPPRGGWSYQYGGGRNPTNRQQGDGADESPYYENDDDGIYWFPSFGGQYTGNHRDTNSRNVHVESQFSTFEDAPGAGLNFIRFQTFLVVVLHGSNTFQQNQRNFLKLTGFSWEFRRGAISNVGEVNLADKKQAIRDALTNSGFGDWNSLQLNDFELVPEPTSLVALAVGLAGLAYRRRRSA</sequence>
<feature type="chain" id="PRO_5014944362" description="Ice-binding protein C-terminal domain-containing protein" evidence="2">
    <location>
        <begin position="31"/>
        <end position="296"/>
    </location>
</feature>
<evidence type="ECO:0000256" key="1">
    <source>
        <dbReference type="SAM" id="MobiDB-lite"/>
    </source>
</evidence>
<accession>A0A2N6L418</accession>
<dbReference type="Pfam" id="PF07589">
    <property type="entry name" value="PEP-CTERM"/>
    <property type="match status" value="1"/>
</dbReference>
<feature type="domain" description="Ice-binding protein C-terminal" evidence="3">
    <location>
        <begin position="272"/>
        <end position="293"/>
    </location>
</feature>
<feature type="region of interest" description="Disordered" evidence="1">
    <location>
        <begin position="125"/>
        <end position="144"/>
    </location>
</feature>
<evidence type="ECO:0000256" key="2">
    <source>
        <dbReference type="SAM" id="SignalP"/>
    </source>
</evidence>
<dbReference type="Proteomes" id="UP000235081">
    <property type="component" value="Unassembled WGS sequence"/>
</dbReference>
<keyword evidence="2" id="KW-0732">Signal</keyword>
<comment type="caution">
    <text evidence="4">The sequence shown here is derived from an EMBL/GenBank/DDBJ whole genome shotgun (WGS) entry which is preliminary data.</text>
</comment>
<organism evidence="4 5">
    <name type="scientific">Fischerella thermalis CCMEE 5318</name>
    <dbReference type="NCBI Taxonomy" id="2019666"/>
    <lineage>
        <taxon>Bacteria</taxon>
        <taxon>Bacillati</taxon>
        <taxon>Cyanobacteriota</taxon>
        <taxon>Cyanophyceae</taxon>
        <taxon>Nostocales</taxon>
        <taxon>Hapalosiphonaceae</taxon>
        <taxon>Fischerella</taxon>
    </lineage>
</organism>
<evidence type="ECO:0000313" key="5">
    <source>
        <dbReference type="Proteomes" id="UP000235081"/>
    </source>
</evidence>
<evidence type="ECO:0000313" key="4">
    <source>
        <dbReference type="EMBL" id="PMB15125.1"/>
    </source>
</evidence>
<proteinExistence type="predicted"/>
<dbReference type="InterPro" id="IPR013424">
    <property type="entry name" value="Ice-binding_C"/>
</dbReference>
<feature type="signal peptide" evidence="2">
    <location>
        <begin position="1"/>
        <end position="30"/>
    </location>
</feature>
<reference evidence="4 5" key="1">
    <citation type="submission" date="2017-07" db="EMBL/GenBank/DDBJ databases">
        <title>Genomes of Fischerella (Mastigocladus) sp. strains.</title>
        <authorList>
            <person name="Miller S.R."/>
        </authorList>
    </citation>
    <scope>NUCLEOTIDE SEQUENCE [LARGE SCALE GENOMIC DNA]</scope>
    <source>
        <strain evidence="4 5">CCMEE 5318</strain>
    </source>
</reference>
<protein>
    <recommendedName>
        <fullName evidence="3">Ice-binding protein C-terminal domain-containing protein</fullName>
    </recommendedName>
</protein>
<dbReference type="RefSeq" id="WP_102183742.1">
    <property type="nucleotide sequence ID" value="NZ_NMQE01000961.1"/>
</dbReference>
<gene>
    <name evidence="4" type="ORF">CEN46_26080</name>
</gene>
<dbReference type="EMBL" id="NMQE01000961">
    <property type="protein sequence ID" value="PMB15125.1"/>
    <property type="molecule type" value="Genomic_DNA"/>
</dbReference>
<dbReference type="AlphaFoldDB" id="A0A2N6L418"/>